<keyword evidence="2" id="KW-1133">Transmembrane helix</keyword>
<feature type="transmembrane region" description="Helical" evidence="2">
    <location>
        <begin position="47"/>
        <end position="65"/>
    </location>
</feature>
<keyword evidence="2" id="KW-0812">Transmembrane</keyword>
<evidence type="ECO:0000256" key="2">
    <source>
        <dbReference type="SAM" id="Phobius"/>
    </source>
</evidence>
<evidence type="ECO:0000256" key="1">
    <source>
        <dbReference type="SAM" id="MobiDB-lite"/>
    </source>
</evidence>
<dbReference type="AlphaFoldDB" id="A0A8S9YZE0"/>
<keyword evidence="2" id="KW-0472">Membrane</keyword>
<evidence type="ECO:0000313" key="3">
    <source>
        <dbReference type="EMBL" id="KAF7258610.1"/>
    </source>
</evidence>
<dbReference type="EMBL" id="JTDE01001627">
    <property type="protein sequence ID" value="KAF7258610.1"/>
    <property type="molecule type" value="Genomic_DNA"/>
</dbReference>
<reference evidence="3" key="1">
    <citation type="submission" date="2019-07" db="EMBL/GenBank/DDBJ databases">
        <title>Annotation for the trematode Paragonimus miyazaki's.</title>
        <authorList>
            <person name="Choi Y.-J."/>
        </authorList>
    </citation>
    <scope>NUCLEOTIDE SEQUENCE</scope>
    <source>
        <strain evidence="3">Japan</strain>
    </source>
</reference>
<evidence type="ECO:0000313" key="4">
    <source>
        <dbReference type="Proteomes" id="UP000822476"/>
    </source>
</evidence>
<proteinExistence type="predicted"/>
<accession>A0A8S9YZE0</accession>
<dbReference type="Proteomes" id="UP000822476">
    <property type="component" value="Unassembled WGS sequence"/>
</dbReference>
<feature type="compositionally biased region" description="Polar residues" evidence="1">
    <location>
        <begin position="15"/>
        <end position="33"/>
    </location>
</feature>
<name>A0A8S9YZE0_9TREM</name>
<organism evidence="3 4">
    <name type="scientific">Paragonimus skrjabini miyazakii</name>
    <dbReference type="NCBI Taxonomy" id="59628"/>
    <lineage>
        <taxon>Eukaryota</taxon>
        <taxon>Metazoa</taxon>
        <taxon>Spiralia</taxon>
        <taxon>Lophotrochozoa</taxon>
        <taxon>Platyhelminthes</taxon>
        <taxon>Trematoda</taxon>
        <taxon>Digenea</taxon>
        <taxon>Plagiorchiida</taxon>
        <taxon>Troglotremata</taxon>
        <taxon>Troglotrematidae</taxon>
        <taxon>Paragonimus</taxon>
    </lineage>
</organism>
<gene>
    <name evidence="3" type="ORF">EG68_03887</name>
</gene>
<sequence length="69" mass="7274">MLFSLTEVTPDGRSADTTTARPVPDQTSASNDSVTTVRTTTRGGGAGINWCIVSIILPVITLNFLPAMH</sequence>
<protein>
    <submittedName>
        <fullName evidence="3">Uncharacterized protein</fullName>
    </submittedName>
</protein>
<feature type="region of interest" description="Disordered" evidence="1">
    <location>
        <begin position="1"/>
        <end position="38"/>
    </location>
</feature>
<comment type="caution">
    <text evidence="3">The sequence shown here is derived from an EMBL/GenBank/DDBJ whole genome shotgun (WGS) entry which is preliminary data.</text>
</comment>
<keyword evidence="4" id="KW-1185">Reference proteome</keyword>